<dbReference type="SUPFAM" id="SSF75689">
    <property type="entry name" value="Zinc-binding domain of translation initiation factor 2 beta"/>
    <property type="match status" value="1"/>
</dbReference>
<dbReference type="InterPro" id="IPR016190">
    <property type="entry name" value="Transl_init_fac_IF2/IF5_Zn-bd"/>
</dbReference>
<dbReference type="GO" id="GO:0005850">
    <property type="term" value="C:eukaryotic translation initiation factor 2 complex"/>
    <property type="evidence" value="ECO:0007669"/>
    <property type="project" value="TreeGrafter"/>
</dbReference>
<evidence type="ECO:0000313" key="8">
    <source>
        <dbReference type="EMBL" id="CAF2090388.1"/>
    </source>
</evidence>
<dbReference type="FunFam" id="3.30.30.170:FF:000001">
    <property type="entry name" value="Eukaryotic translation initiation factor 2 subunit"/>
    <property type="match status" value="1"/>
</dbReference>
<comment type="similarity">
    <text evidence="1">Belongs to the eIF-2-beta/eIF-5 family.</text>
</comment>
<evidence type="ECO:0000313" key="9">
    <source>
        <dbReference type="EMBL" id="CAF3937915.1"/>
    </source>
</evidence>
<keyword evidence="2" id="KW-0396">Initiation factor</keyword>
<dbReference type="PANTHER" id="PTHR23001:SF3">
    <property type="entry name" value="EUKARYOTIC TRANSLATION INITIATION FACTOR 2 SUBUNIT 2"/>
    <property type="match status" value="1"/>
</dbReference>
<dbReference type="SUPFAM" id="SSF100966">
    <property type="entry name" value="Translation initiation factor 2 beta, aIF2beta, N-terminal domain"/>
    <property type="match status" value="1"/>
</dbReference>
<dbReference type="PANTHER" id="PTHR23001">
    <property type="entry name" value="EUKARYOTIC TRANSLATION INITIATION FACTOR"/>
    <property type="match status" value="1"/>
</dbReference>
<evidence type="ECO:0000256" key="2">
    <source>
        <dbReference type="ARBA" id="ARBA00022540"/>
    </source>
</evidence>
<dbReference type="GO" id="GO:0031369">
    <property type="term" value="F:translation initiation factor binding"/>
    <property type="evidence" value="ECO:0007669"/>
    <property type="project" value="TreeGrafter"/>
</dbReference>
<name>A0A819JSM5_9BILA</name>
<protein>
    <recommendedName>
        <fullName evidence="4">Eukaryotic translation initiation factor 2 subunit 2</fullName>
    </recommendedName>
    <alternativeName>
        <fullName evidence="5">Eukaryotic translation initiation factor 2 subunit beta</fullName>
    </alternativeName>
</protein>
<dbReference type="InterPro" id="IPR002735">
    <property type="entry name" value="Transl_init_fac_IF2/IF5_dom"/>
</dbReference>
<evidence type="ECO:0000256" key="3">
    <source>
        <dbReference type="ARBA" id="ARBA00022917"/>
    </source>
</evidence>
<keyword evidence="3" id="KW-0648">Protein biosynthesis</keyword>
<dbReference type="GO" id="GO:0001731">
    <property type="term" value="P:formation of translation preinitiation complex"/>
    <property type="evidence" value="ECO:0007669"/>
    <property type="project" value="TreeGrafter"/>
</dbReference>
<dbReference type="Proteomes" id="UP000663866">
    <property type="component" value="Unassembled WGS sequence"/>
</dbReference>
<dbReference type="Pfam" id="PF01873">
    <property type="entry name" value="eIF-5_eIF-2B"/>
    <property type="match status" value="1"/>
</dbReference>
<dbReference type="EMBL" id="CAJNRG010002592">
    <property type="protein sequence ID" value="CAF2049511.1"/>
    <property type="molecule type" value="Genomic_DNA"/>
</dbReference>
<evidence type="ECO:0000313" key="7">
    <source>
        <dbReference type="EMBL" id="CAF2049511.1"/>
    </source>
</evidence>
<organism evidence="9 10">
    <name type="scientific">Rotaria magnacalcarata</name>
    <dbReference type="NCBI Taxonomy" id="392030"/>
    <lineage>
        <taxon>Eukaryota</taxon>
        <taxon>Metazoa</taxon>
        <taxon>Spiralia</taxon>
        <taxon>Gnathifera</taxon>
        <taxon>Rotifera</taxon>
        <taxon>Eurotatoria</taxon>
        <taxon>Bdelloidea</taxon>
        <taxon>Philodinida</taxon>
        <taxon>Philodinidae</taxon>
        <taxon>Rotaria</taxon>
    </lineage>
</organism>
<feature type="domain" description="Translation initiation factor IF2/IF5" evidence="6">
    <location>
        <begin position="84"/>
        <end position="193"/>
    </location>
</feature>
<evidence type="ECO:0000313" key="10">
    <source>
        <dbReference type="Proteomes" id="UP000663866"/>
    </source>
</evidence>
<comment type="caution">
    <text evidence="9">The sequence shown here is derived from an EMBL/GenBank/DDBJ whole genome shotgun (WGS) entry which is preliminary data.</text>
</comment>
<proteinExistence type="inferred from homology"/>
<dbReference type="SMART" id="SM00653">
    <property type="entry name" value="eIF2B_5"/>
    <property type="match status" value="1"/>
</dbReference>
<evidence type="ECO:0000256" key="4">
    <source>
        <dbReference type="ARBA" id="ARBA00040874"/>
    </source>
</evidence>
<accession>A0A819JSM5</accession>
<evidence type="ECO:0000256" key="5">
    <source>
        <dbReference type="ARBA" id="ARBA00042452"/>
    </source>
</evidence>
<dbReference type="Gene3D" id="3.30.30.170">
    <property type="match status" value="1"/>
</dbReference>
<reference evidence="9" key="1">
    <citation type="submission" date="2021-02" db="EMBL/GenBank/DDBJ databases">
        <authorList>
            <person name="Nowell W R."/>
        </authorList>
    </citation>
    <scope>NUCLEOTIDE SEQUENCE</scope>
</reference>
<dbReference type="EMBL" id="CAJNRF010007316">
    <property type="protein sequence ID" value="CAF2090388.1"/>
    <property type="molecule type" value="Genomic_DNA"/>
</dbReference>
<dbReference type="InterPro" id="IPR016189">
    <property type="entry name" value="Transl_init_fac_IF2/IF5_N"/>
</dbReference>
<evidence type="ECO:0000259" key="6">
    <source>
        <dbReference type="SMART" id="SM00653"/>
    </source>
</evidence>
<evidence type="ECO:0000256" key="1">
    <source>
        <dbReference type="ARBA" id="ARBA00010397"/>
    </source>
</evidence>
<keyword evidence="10" id="KW-1185">Reference proteome</keyword>
<dbReference type="Proteomes" id="UP000663856">
    <property type="component" value="Unassembled WGS sequence"/>
</dbReference>
<dbReference type="EMBL" id="CAJOBG010001536">
    <property type="protein sequence ID" value="CAF3937915.1"/>
    <property type="molecule type" value="Genomic_DNA"/>
</dbReference>
<dbReference type="AlphaFoldDB" id="A0A819JSM5"/>
<sequence>MTTTASTSDDTLFDMNKKKKSKKLLKASQQVETTITTDSTDDAIQEETDTIPTVTEINFSYDYLLNRAFDIIRQKYPERFNQGRVVVALPPLQVARVGTRRTAFLNFGSICTILKRQEKQLYDFFLVELGTTANIDSKHALIIRGRFQPKQLEHVLRSFISEYVFCKTCRSPNTLLRRSDGLTMINCNDCNSQYSVSTIRTKAAVNTNRH</sequence>
<dbReference type="InterPro" id="IPR045196">
    <property type="entry name" value="IF2/IF5"/>
</dbReference>
<gene>
    <name evidence="9" type="ORF">OVN521_LOCUS11514</name>
    <name evidence="8" type="ORF">WKI299_LOCUS18029</name>
    <name evidence="7" type="ORF">XDN619_LOCUS8274</name>
</gene>
<dbReference type="GO" id="GO:0003729">
    <property type="term" value="F:mRNA binding"/>
    <property type="evidence" value="ECO:0007669"/>
    <property type="project" value="TreeGrafter"/>
</dbReference>
<dbReference type="Proteomes" id="UP000663887">
    <property type="component" value="Unassembled WGS sequence"/>
</dbReference>
<dbReference type="GO" id="GO:0003743">
    <property type="term" value="F:translation initiation factor activity"/>
    <property type="evidence" value="ECO:0007669"/>
    <property type="project" value="UniProtKB-KW"/>
</dbReference>